<sequence>MASMMNTIQSNQSCKVKDRGAKRIRSTSAS</sequence>
<accession>A0A1R3H7F4</accession>
<dbReference type="Proteomes" id="UP000188268">
    <property type="component" value="Unassembled WGS sequence"/>
</dbReference>
<feature type="compositionally biased region" description="Polar residues" evidence="1">
    <location>
        <begin position="1"/>
        <end position="14"/>
    </location>
</feature>
<name>A0A1R3H7F4_COCAP</name>
<organism evidence="2 3">
    <name type="scientific">Corchorus capsularis</name>
    <name type="common">Jute</name>
    <dbReference type="NCBI Taxonomy" id="210143"/>
    <lineage>
        <taxon>Eukaryota</taxon>
        <taxon>Viridiplantae</taxon>
        <taxon>Streptophyta</taxon>
        <taxon>Embryophyta</taxon>
        <taxon>Tracheophyta</taxon>
        <taxon>Spermatophyta</taxon>
        <taxon>Magnoliopsida</taxon>
        <taxon>eudicotyledons</taxon>
        <taxon>Gunneridae</taxon>
        <taxon>Pentapetalae</taxon>
        <taxon>rosids</taxon>
        <taxon>malvids</taxon>
        <taxon>Malvales</taxon>
        <taxon>Malvaceae</taxon>
        <taxon>Grewioideae</taxon>
        <taxon>Apeibeae</taxon>
        <taxon>Corchorus</taxon>
    </lineage>
</organism>
<dbReference type="Gramene" id="OMO66156">
    <property type="protein sequence ID" value="OMO66156"/>
    <property type="gene ID" value="CCACVL1_21289"/>
</dbReference>
<protein>
    <submittedName>
        <fullName evidence="2">Uncharacterized protein</fullName>
    </submittedName>
</protein>
<dbReference type="EMBL" id="AWWV01012556">
    <property type="protein sequence ID" value="OMO66156.1"/>
    <property type="molecule type" value="Genomic_DNA"/>
</dbReference>
<comment type="caution">
    <text evidence="2">The sequence shown here is derived from an EMBL/GenBank/DDBJ whole genome shotgun (WGS) entry which is preliminary data.</text>
</comment>
<evidence type="ECO:0000256" key="1">
    <source>
        <dbReference type="SAM" id="MobiDB-lite"/>
    </source>
</evidence>
<dbReference type="AlphaFoldDB" id="A0A1R3H7F4"/>
<proteinExistence type="predicted"/>
<evidence type="ECO:0000313" key="2">
    <source>
        <dbReference type="EMBL" id="OMO66156.1"/>
    </source>
</evidence>
<evidence type="ECO:0000313" key="3">
    <source>
        <dbReference type="Proteomes" id="UP000188268"/>
    </source>
</evidence>
<reference evidence="2 3" key="1">
    <citation type="submission" date="2013-09" db="EMBL/GenBank/DDBJ databases">
        <title>Corchorus capsularis genome sequencing.</title>
        <authorList>
            <person name="Alam M."/>
            <person name="Haque M.S."/>
            <person name="Islam M.S."/>
            <person name="Emdad E.M."/>
            <person name="Islam M.M."/>
            <person name="Ahmed B."/>
            <person name="Halim A."/>
            <person name="Hossen Q.M.M."/>
            <person name="Hossain M.Z."/>
            <person name="Ahmed R."/>
            <person name="Khan M.M."/>
            <person name="Islam R."/>
            <person name="Rashid M.M."/>
            <person name="Khan S.A."/>
            <person name="Rahman M.S."/>
            <person name="Alam M."/>
        </authorList>
    </citation>
    <scope>NUCLEOTIDE SEQUENCE [LARGE SCALE GENOMIC DNA]</scope>
    <source>
        <strain evidence="3">cv. CVL-1</strain>
        <tissue evidence="2">Whole seedling</tissue>
    </source>
</reference>
<feature type="region of interest" description="Disordered" evidence="1">
    <location>
        <begin position="1"/>
        <end position="30"/>
    </location>
</feature>
<gene>
    <name evidence="2" type="ORF">CCACVL1_21289</name>
</gene>
<keyword evidence="3" id="KW-1185">Reference proteome</keyword>